<evidence type="ECO:0000256" key="1">
    <source>
        <dbReference type="ARBA" id="ARBA00022729"/>
    </source>
</evidence>
<dbReference type="PANTHER" id="PTHR30290:SF64">
    <property type="entry name" value="ABC TRANSPORTER PERIPLASMIC BINDING PROTEIN"/>
    <property type="match status" value="1"/>
</dbReference>
<evidence type="ECO:0000256" key="2">
    <source>
        <dbReference type="SAM" id="SignalP"/>
    </source>
</evidence>
<feature type="domain" description="Solute-binding protein family 5" evidence="3">
    <location>
        <begin position="102"/>
        <end position="509"/>
    </location>
</feature>
<keyword evidence="5" id="KW-1185">Reference proteome</keyword>
<dbReference type="Gene3D" id="3.40.190.10">
    <property type="entry name" value="Periplasmic binding protein-like II"/>
    <property type="match status" value="1"/>
</dbReference>
<dbReference type="InterPro" id="IPR000914">
    <property type="entry name" value="SBP_5_dom"/>
</dbReference>
<evidence type="ECO:0000313" key="5">
    <source>
        <dbReference type="Proteomes" id="UP001057998"/>
    </source>
</evidence>
<dbReference type="EMBL" id="CP101508">
    <property type="protein sequence ID" value="UTV26630.1"/>
    <property type="molecule type" value="Genomic_DNA"/>
</dbReference>
<dbReference type="PIRSF" id="PIRSF002741">
    <property type="entry name" value="MppA"/>
    <property type="match status" value="1"/>
</dbReference>
<name>A0ABY5GBQ3_9GAMM</name>
<dbReference type="SUPFAM" id="SSF53850">
    <property type="entry name" value="Periplasmic binding protein-like II"/>
    <property type="match status" value="1"/>
</dbReference>
<dbReference type="PANTHER" id="PTHR30290">
    <property type="entry name" value="PERIPLASMIC BINDING COMPONENT OF ABC TRANSPORTER"/>
    <property type="match status" value="1"/>
</dbReference>
<evidence type="ECO:0000313" key="4">
    <source>
        <dbReference type="EMBL" id="UTV26630.1"/>
    </source>
</evidence>
<dbReference type="CDD" id="cd08497">
    <property type="entry name" value="MbnE-like"/>
    <property type="match status" value="1"/>
</dbReference>
<feature type="signal peptide" evidence="2">
    <location>
        <begin position="1"/>
        <end position="23"/>
    </location>
</feature>
<feature type="chain" id="PRO_5046840185" evidence="2">
    <location>
        <begin position="24"/>
        <end position="607"/>
    </location>
</feature>
<dbReference type="InterPro" id="IPR039424">
    <property type="entry name" value="SBP_5"/>
</dbReference>
<dbReference type="Gene3D" id="3.10.105.10">
    <property type="entry name" value="Dipeptide-binding Protein, Domain 3"/>
    <property type="match status" value="1"/>
</dbReference>
<dbReference type="Proteomes" id="UP001057998">
    <property type="component" value="Chromosome 1"/>
</dbReference>
<gene>
    <name evidence="4" type="ORF">NNL38_09650</name>
</gene>
<proteinExistence type="predicted"/>
<protein>
    <submittedName>
        <fullName evidence="4">Extracellular solute-binding protein</fullName>
    </submittedName>
</protein>
<sequence length="607" mass="69549">MQIIISSWLTAGLALGTAFSLQAADVIESTSLVGFGEAKYPSNFTHFDYVNPDAPKGGAVTFAQVGTYDSFNRYASRGVSAAGADEIYDTLFVASTDEIDSYYPLIAEKVRYADDFSWMEVDINPKARFHDGHPITAEDVAFTFDKFMKEGVPQFRVYYKDVKSVTAKSTLTARIDMATPNREMLFSLVQGMNVLPQHFWQDKNLSEPLTTPPLGSSAYRVTDYQPGQSVTYSLVDDYWAKTLPVNVGRHNFASKRYDYYRDETVTLEAFKAGEYDFRQENVAKFWATMYEGTNFDQGYIVKEEIPHEIPQAMQAFVFNTQSVYFQDARVREALSYAMDFEWMNKTLFYNQYTRTRSYFQNTDYEARGLPSEAERAVLAPIKDKVPPRVFTEEYQPPVTDGSGRIRKQMRTALQLMKQAGWEVKNRVMTNLKTGEPFAFELLIYSPTTERLAIPIQKNLKLMGIEMKIRTVDTTQFTKRLRDRDFDMVSGGYSANPYPSPNLMIAWNSQYIDSTYNTAGVNDPAIDYLTTEIAKHQEDPQALLSLGRALDRVLQWNFFVIPQWHISQFRVATWNKFARPSVRPKYALGLDTWWIDSAKIAKLPEARR</sequence>
<dbReference type="InterPro" id="IPR030678">
    <property type="entry name" value="Peptide/Ni-bd"/>
</dbReference>
<reference evidence="4" key="1">
    <citation type="submission" date="2022-07" db="EMBL/GenBank/DDBJ databases">
        <title>Genome sequencing of Photobacterium atrarenae GJH2-4.</title>
        <authorList>
            <person name="Park S.-J."/>
        </authorList>
    </citation>
    <scope>NUCLEOTIDE SEQUENCE</scope>
    <source>
        <strain evidence="4">GJH2-4</strain>
    </source>
</reference>
<dbReference type="RefSeq" id="WP_255387840.1">
    <property type="nucleotide sequence ID" value="NZ_CP101508.1"/>
</dbReference>
<organism evidence="4 5">
    <name type="scientific">Photobacterium atrarenae</name>
    <dbReference type="NCBI Taxonomy" id="865757"/>
    <lineage>
        <taxon>Bacteria</taxon>
        <taxon>Pseudomonadati</taxon>
        <taxon>Pseudomonadota</taxon>
        <taxon>Gammaproteobacteria</taxon>
        <taxon>Vibrionales</taxon>
        <taxon>Vibrionaceae</taxon>
        <taxon>Photobacterium</taxon>
    </lineage>
</organism>
<accession>A0ABY5GBQ3</accession>
<evidence type="ECO:0000259" key="3">
    <source>
        <dbReference type="Pfam" id="PF00496"/>
    </source>
</evidence>
<dbReference type="Pfam" id="PF00496">
    <property type="entry name" value="SBP_bac_5"/>
    <property type="match status" value="1"/>
</dbReference>
<keyword evidence="1 2" id="KW-0732">Signal</keyword>